<comment type="caution">
    <text evidence="1">The sequence shown here is derived from an EMBL/GenBank/DDBJ whole genome shotgun (WGS) entry which is preliminary data.</text>
</comment>
<dbReference type="EMBL" id="BART01019133">
    <property type="protein sequence ID" value="GAG82328.1"/>
    <property type="molecule type" value="Genomic_DNA"/>
</dbReference>
<proteinExistence type="predicted"/>
<gene>
    <name evidence="1" type="ORF">S01H4_35900</name>
</gene>
<protein>
    <submittedName>
        <fullName evidence="1">Uncharacterized protein</fullName>
    </submittedName>
</protein>
<sequence>MDRDNYYEKPKFCEFDEDGQITIIDSINNHRKLMSGINFSNTPLKKIIAVICAELQVDESHLKQSSLL</sequence>
<accession>X1BDX3</accession>
<organism evidence="1">
    <name type="scientific">marine sediment metagenome</name>
    <dbReference type="NCBI Taxonomy" id="412755"/>
    <lineage>
        <taxon>unclassified sequences</taxon>
        <taxon>metagenomes</taxon>
        <taxon>ecological metagenomes</taxon>
    </lineage>
</organism>
<evidence type="ECO:0000313" key="1">
    <source>
        <dbReference type="EMBL" id="GAG82328.1"/>
    </source>
</evidence>
<dbReference type="AlphaFoldDB" id="X1BDX3"/>
<name>X1BDX3_9ZZZZ</name>
<reference evidence="1" key="1">
    <citation type="journal article" date="2014" name="Front. Microbiol.">
        <title>High frequency of phylogenetically diverse reductive dehalogenase-homologous genes in deep subseafloor sedimentary metagenomes.</title>
        <authorList>
            <person name="Kawai M."/>
            <person name="Futagami T."/>
            <person name="Toyoda A."/>
            <person name="Takaki Y."/>
            <person name="Nishi S."/>
            <person name="Hori S."/>
            <person name="Arai W."/>
            <person name="Tsubouchi T."/>
            <person name="Morono Y."/>
            <person name="Uchiyama I."/>
            <person name="Ito T."/>
            <person name="Fujiyama A."/>
            <person name="Inagaki F."/>
            <person name="Takami H."/>
        </authorList>
    </citation>
    <scope>NUCLEOTIDE SEQUENCE</scope>
    <source>
        <strain evidence="1">Expedition CK06-06</strain>
    </source>
</reference>